<evidence type="ECO:0000313" key="3">
    <source>
        <dbReference type="Proteomes" id="UP000288079"/>
    </source>
</evidence>
<dbReference type="AlphaFoldDB" id="A0A401LSI8"/>
<evidence type="ECO:0000256" key="1">
    <source>
        <dbReference type="SAM" id="Phobius"/>
    </source>
</evidence>
<reference evidence="2 3" key="1">
    <citation type="submission" date="2018-10" db="EMBL/GenBank/DDBJ databases">
        <title>Draft Genome Sequence of Bacteroides sp. KCTC 15687.</title>
        <authorList>
            <person name="Yu S.Y."/>
            <person name="Kim J.S."/>
            <person name="Oh B.S."/>
            <person name="Park S.H."/>
            <person name="Kang S.W."/>
            <person name="Park J.E."/>
            <person name="Choi S.H."/>
            <person name="Han K.I."/>
            <person name="Lee K.C."/>
            <person name="Eom M.K."/>
            <person name="Suh M.K."/>
            <person name="Lee D.H."/>
            <person name="Yoon H."/>
            <person name="Kim B."/>
            <person name="Yang S.J."/>
            <person name="Lee J.S."/>
            <person name="Lee J.H."/>
        </authorList>
    </citation>
    <scope>NUCLEOTIDE SEQUENCE [LARGE SCALE GENOMIC DNA]</scope>
    <source>
        <strain evidence="2 3">KCTC 15687</strain>
    </source>
</reference>
<comment type="caution">
    <text evidence="2">The sequence shown here is derived from an EMBL/GenBank/DDBJ whole genome shotgun (WGS) entry which is preliminary data.</text>
</comment>
<proteinExistence type="predicted"/>
<evidence type="ECO:0000313" key="2">
    <source>
        <dbReference type="EMBL" id="GCB34516.1"/>
    </source>
</evidence>
<keyword evidence="1" id="KW-0812">Transmembrane</keyword>
<dbReference type="Proteomes" id="UP000288079">
    <property type="component" value="Unassembled WGS sequence"/>
</dbReference>
<keyword evidence="3" id="KW-1185">Reference proteome</keyword>
<organism evidence="2 3">
    <name type="scientific">Bacteroides faecalis</name>
    <dbReference type="NCBI Taxonomy" id="2447885"/>
    <lineage>
        <taxon>Bacteria</taxon>
        <taxon>Pseudomonadati</taxon>
        <taxon>Bacteroidota</taxon>
        <taxon>Bacteroidia</taxon>
        <taxon>Bacteroidales</taxon>
        <taxon>Bacteroidaceae</taxon>
        <taxon>Bacteroides</taxon>
    </lineage>
</organism>
<feature type="transmembrane region" description="Helical" evidence="1">
    <location>
        <begin position="6"/>
        <end position="32"/>
    </location>
</feature>
<keyword evidence="1" id="KW-1133">Transmembrane helix</keyword>
<protein>
    <submittedName>
        <fullName evidence="2">Uncharacterized protein</fullName>
    </submittedName>
</protein>
<keyword evidence="1" id="KW-0472">Membrane</keyword>
<sequence length="154" mass="15932">MVVVQVVVVALVVFVAVVTIISVVALIPAVALDLAVALVSGSDSGSGCGSSDSHTCACSCYYCGAYGCGAGSGCGCDELKNPIELMDSSKFVGFCTGVQCWDLCKEILDKYGISSYGGRTAVFRLVEEVSGSLANWGDSQNYQNAINSFLRLTG</sequence>
<name>A0A401LSI8_9BACE</name>
<dbReference type="EMBL" id="BHWB01000003">
    <property type="protein sequence ID" value="GCB34516.1"/>
    <property type="molecule type" value="Genomic_DNA"/>
</dbReference>
<accession>A0A401LSI8</accession>
<gene>
    <name evidence="2" type="ORF">KGMB02408_14610</name>
</gene>